<dbReference type="RefSeq" id="WP_284136878.1">
    <property type="nucleotide sequence ID" value="NZ_JASJUT010000003.1"/>
</dbReference>
<dbReference type="NCBIfam" id="TIGR01509">
    <property type="entry name" value="HAD-SF-IA-v3"/>
    <property type="match status" value="1"/>
</dbReference>
<dbReference type="InterPro" id="IPR006439">
    <property type="entry name" value="HAD-SF_hydro_IA"/>
</dbReference>
<dbReference type="InterPro" id="IPR023214">
    <property type="entry name" value="HAD_sf"/>
</dbReference>
<dbReference type="EMBL" id="JASJUT010000003">
    <property type="protein sequence ID" value="MDK2595031.1"/>
    <property type="molecule type" value="Genomic_DNA"/>
</dbReference>
<dbReference type="InterPro" id="IPR023198">
    <property type="entry name" value="PGP-like_dom2"/>
</dbReference>
<dbReference type="CDD" id="cd02603">
    <property type="entry name" value="HAD_sEH-N_like"/>
    <property type="match status" value="1"/>
</dbReference>
<proteinExistence type="predicted"/>
<sequence length="205" mass="23266">MAQNRIKNVVFDIGNVVVRWSPVDIIRLTFPDAKEINALAQSVFHSEIWLDLNKGLTTEQETKQQYQQVLGFSQQDTERLFHYTKQSLILLYQSVELIKRVKQAGYGVYTLTDNVHEIVAYLKDTYDFWDLFDGEIVSADLGVLKPQPEIYHALLEQYQLAANETVFLDDMPHNVAGAKAVGMAAIQFENAEQGVAALKLLGLEF</sequence>
<dbReference type="PANTHER" id="PTHR43611:SF3">
    <property type="entry name" value="FLAVIN MONONUCLEOTIDE HYDROLASE 1, CHLOROPLATIC"/>
    <property type="match status" value="1"/>
</dbReference>
<keyword evidence="2" id="KW-1185">Reference proteome</keyword>
<dbReference type="InterPro" id="IPR036412">
    <property type="entry name" value="HAD-like_sf"/>
</dbReference>
<dbReference type="SFLD" id="SFLDS00003">
    <property type="entry name" value="Haloacid_Dehalogenase"/>
    <property type="match status" value="1"/>
</dbReference>
<reference evidence="1 2" key="1">
    <citation type="submission" date="2023-05" db="EMBL/GenBank/DDBJ databases">
        <title>Pseudoalteromonas ardens sp. nov., Pseudoalteromonas obscura sp. nov., and Pseudoalteromonas umbrosa sp. nov., isolated from the coral Montipora capitata.</title>
        <authorList>
            <person name="Thomas E.M."/>
            <person name="Smith E.M."/>
            <person name="Papke E."/>
            <person name="Shlafstein M.D."/>
            <person name="Oline D.K."/>
            <person name="Videau P."/>
            <person name="Saw J.H."/>
            <person name="Strangman W.K."/>
            <person name="Ushijima B."/>
        </authorList>
    </citation>
    <scope>NUCLEOTIDE SEQUENCE [LARGE SCALE GENOMIC DNA]</scope>
    <source>
        <strain evidence="1 2">P94</strain>
    </source>
</reference>
<dbReference type="Gene3D" id="1.10.150.240">
    <property type="entry name" value="Putative phosphatase, domain 2"/>
    <property type="match status" value="1"/>
</dbReference>
<protein>
    <submittedName>
        <fullName evidence="1">HAD family phosphatase</fullName>
    </submittedName>
</protein>
<dbReference type="SFLD" id="SFLDG01129">
    <property type="entry name" value="C1.5:_HAD__Beta-PGM__Phosphata"/>
    <property type="match status" value="1"/>
</dbReference>
<organism evidence="1 2">
    <name type="scientific">Pseudoalteromonas obscura</name>
    <dbReference type="NCBI Taxonomy" id="3048491"/>
    <lineage>
        <taxon>Bacteria</taxon>
        <taxon>Pseudomonadati</taxon>
        <taxon>Pseudomonadota</taxon>
        <taxon>Gammaproteobacteria</taxon>
        <taxon>Alteromonadales</taxon>
        <taxon>Pseudoalteromonadaceae</taxon>
        <taxon>Pseudoalteromonas</taxon>
    </lineage>
</organism>
<evidence type="ECO:0000313" key="2">
    <source>
        <dbReference type="Proteomes" id="UP001231915"/>
    </source>
</evidence>
<dbReference type="PANTHER" id="PTHR43611">
    <property type="entry name" value="ALPHA-D-GLUCOSE 1-PHOSPHATE PHOSPHATASE"/>
    <property type="match status" value="1"/>
</dbReference>
<dbReference type="Gene3D" id="3.40.50.1000">
    <property type="entry name" value="HAD superfamily/HAD-like"/>
    <property type="match status" value="1"/>
</dbReference>
<dbReference type="SUPFAM" id="SSF56784">
    <property type="entry name" value="HAD-like"/>
    <property type="match status" value="1"/>
</dbReference>
<accession>A0ABT7EIZ1</accession>
<dbReference type="Pfam" id="PF00702">
    <property type="entry name" value="Hydrolase"/>
    <property type="match status" value="1"/>
</dbReference>
<gene>
    <name evidence="1" type="ORF">QNM18_08250</name>
</gene>
<comment type="caution">
    <text evidence="1">The sequence shown here is derived from an EMBL/GenBank/DDBJ whole genome shotgun (WGS) entry which is preliminary data.</text>
</comment>
<name>A0ABT7EIZ1_9GAMM</name>
<dbReference type="PRINTS" id="PR00413">
    <property type="entry name" value="HADHALOGNASE"/>
</dbReference>
<evidence type="ECO:0000313" key="1">
    <source>
        <dbReference type="EMBL" id="MDK2595031.1"/>
    </source>
</evidence>
<dbReference type="Proteomes" id="UP001231915">
    <property type="component" value="Unassembled WGS sequence"/>
</dbReference>